<evidence type="ECO:0000313" key="2">
    <source>
        <dbReference type="EMBL" id="STX32919.1"/>
    </source>
</evidence>
<reference evidence="2 4" key="2">
    <citation type="submission" date="2018-06" db="EMBL/GenBank/DDBJ databases">
        <authorList>
            <consortium name="Pathogen Informatics"/>
            <person name="Doyle S."/>
        </authorList>
    </citation>
    <scope>NUCLEOTIDE SEQUENCE [LARGE SCALE GENOMIC DNA]</scope>
    <source>
        <strain evidence="2 4">NCTC12437</strain>
    </source>
</reference>
<dbReference type="Proteomes" id="UP000054735">
    <property type="component" value="Unassembled WGS sequence"/>
</dbReference>
<name>A0A378ICK2_9GAMM</name>
<accession>A0A378ICK2</accession>
<gene>
    <name evidence="1" type="ORF">Lbir_3072</name>
    <name evidence="2" type="ORF">NCTC12437_02723</name>
</gene>
<dbReference type="EMBL" id="UGNW01000001">
    <property type="protein sequence ID" value="STX32919.1"/>
    <property type="molecule type" value="Genomic_DNA"/>
</dbReference>
<dbReference type="AlphaFoldDB" id="A0A378ICK2"/>
<sequence length="65" mass="7749">MDNCKYFEQLAHLSIFEDVLILDTLARINYLYKIDYHSVKSSELRKLISNTPFFPDAQMDCNFRI</sequence>
<reference evidence="1 3" key="1">
    <citation type="submission" date="2015-11" db="EMBL/GenBank/DDBJ databases">
        <title>Genomic analysis of 38 Legionella species identifies large and diverse effector repertoires.</title>
        <authorList>
            <person name="Burstein D."/>
            <person name="Amaro F."/>
            <person name="Zusman T."/>
            <person name="Lifshitz Z."/>
            <person name="Cohen O."/>
            <person name="Gilbert J.A."/>
            <person name="Pupko T."/>
            <person name="Shuman H.A."/>
            <person name="Segal G."/>
        </authorList>
    </citation>
    <scope>NUCLEOTIDE SEQUENCE [LARGE SCALE GENOMIC DNA]</scope>
    <source>
        <strain evidence="1 3">CDC#1407-AL-14</strain>
    </source>
</reference>
<keyword evidence="3" id="KW-1185">Reference proteome</keyword>
<proteinExistence type="predicted"/>
<dbReference type="EMBL" id="LNXT01000052">
    <property type="protein sequence ID" value="KTC66770.1"/>
    <property type="molecule type" value="Genomic_DNA"/>
</dbReference>
<dbReference type="STRING" id="28083.Lbir_3072"/>
<evidence type="ECO:0000313" key="4">
    <source>
        <dbReference type="Proteomes" id="UP000255066"/>
    </source>
</evidence>
<evidence type="ECO:0000313" key="1">
    <source>
        <dbReference type="EMBL" id="KTC66770.1"/>
    </source>
</evidence>
<evidence type="ECO:0000313" key="3">
    <source>
        <dbReference type="Proteomes" id="UP000054735"/>
    </source>
</evidence>
<dbReference type="Proteomes" id="UP000255066">
    <property type="component" value="Unassembled WGS sequence"/>
</dbReference>
<organism evidence="2 4">
    <name type="scientific">Legionella birminghamensis</name>
    <dbReference type="NCBI Taxonomy" id="28083"/>
    <lineage>
        <taxon>Bacteria</taxon>
        <taxon>Pseudomonadati</taxon>
        <taxon>Pseudomonadota</taxon>
        <taxon>Gammaproteobacteria</taxon>
        <taxon>Legionellales</taxon>
        <taxon>Legionellaceae</taxon>
        <taxon>Legionella</taxon>
    </lineage>
</organism>
<protein>
    <submittedName>
        <fullName evidence="2">Uncharacterized protein</fullName>
    </submittedName>
</protein>